<keyword evidence="3 6" id="KW-0378">Hydrolase</keyword>
<dbReference type="InterPro" id="IPR013148">
    <property type="entry name" value="Glyco_hydro_32_N"/>
</dbReference>
<protein>
    <recommendedName>
        <fullName evidence="2">beta-fructofuranosidase</fullName>
        <ecNumber evidence="2">3.2.1.26</ecNumber>
    </recommendedName>
</protein>
<keyword evidence="4" id="KW-0326">Glycosidase</keyword>
<dbReference type="Gene3D" id="2.115.10.20">
    <property type="entry name" value="Glycosyl hydrolase domain, family 43"/>
    <property type="match status" value="1"/>
</dbReference>
<evidence type="ECO:0000256" key="1">
    <source>
        <dbReference type="ARBA" id="ARBA00009902"/>
    </source>
</evidence>
<feature type="domain" description="Glycosyl hydrolase family 32 N-terminal" evidence="5">
    <location>
        <begin position="11"/>
        <end position="303"/>
    </location>
</feature>
<dbReference type="SUPFAM" id="SSF75005">
    <property type="entry name" value="Arabinanase/levansucrase/invertase"/>
    <property type="match status" value="1"/>
</dbReference>
<name>A0AB38XN79_9ACTO</name>
<evidence type="ECO:0000256" key="4">
    <source>
        <dbReference type="ARBA" id="ARBA00023295"/>
    </source>
</evidence>
<dbReference type="KEGG" id="wne:PIG85_09140"/>
<comment type="similarity">
    <text evidence="1">Belongs to the glycosyl hydrolase 32 family.</text>
</comment>
<dbReference type="InterPro" id="IPR001362">
    <property type="entry name" value="Glyco_hydro_32"/>
</dbReference>
<evidence type="ECO:0000256" key="3">
    <source>
        <dbReference type="ARBA" id="ARBA00022801"/>
    </source>
</evidence>
<dbReference type="GO" id="GO:0005975">
    <property type="term" value="P:carbohydrate metabolic process"/>
    <property type="evidence" value="ECO:0007669"/>
    <property type="project" value="InterPro"/>
</dbReference>
<dbReference type="EMBL" id="CP116394">
    <property type="protein sequence ID" value="WCE45797.1"/>
    <property type="molecule type" value="Genomic_DNA"/>
</dbReference>
<reference evidence="6" key="1">
    <citation type="submission" date="2023-01" db="EMBL/GenBank/DDBJ databases">
        <title>Comparative Genomic Analysis of the Clinically-Derived Winkia Strain NY0527 Provides Evidence into the Taxonomic Reassignment of Winkia neuii and Characterizes Their Virulence Traits.</title>
        <authorList>
            <person name="Cai X."/>
            <person name="Peng Y."/>
            <person name="Li M."/>
            <person name="Qiu Y."/>
            <person name="Wang Y."/>
            <person name="Xu L."/>
            <person name="Hou Q."/>
        </authorList>
    </citation>
    <scope>NUCLEOTIDE SEQUENCE</scope>
    <source>
        <strain evidence="6">NY0527</strain>
    </source>
</reference>
<dbReference type="Proteomes" id="UP001211044">
    <property type="component" value="Chromosome"/>
</dbReference>
<dbReference type="CDD" id="cd08996">
    <property type="entry name" value="GH32_FFase"/>
    <property type="match status" value="1"/>
</dbReference>
<gene>
    <name evidence="6" type="ORF">PIG85_09140</name>
</gene>
<dbReference type="PANTHER" id="PTHR43101:SF1">
    <property type="entry name" value="BETA-FRUCTOSIDASE"/>
    <property type="match status" value="1"/>
</dbReference>
<dbReference type="AlphaFoldDB" id="A0AB38XN79"/>
<accession>A0AB38XN79</accession>
<dbReference type="PANTHER" id="PTHR43101">
    <property type="entry name" value="BETA-FRUCTOSIDASE"/>
    <property type="match status" value="1"/>
</dbReference>
<dbReference type="InterPro" id="IPR023296">
    <property type="entry name" value="Glyco_hydro_beta-prop_sf"/>
</dbReference>
<evidence type="ECO:0000259" key="5">
    <source>
        <dbReference type="Pfam" id="PF00251"/>
    </source>
</evidence>
<dbReference type="GO" id="GO:0004564">
    <property type="term" value="F:beta-fructofuranosidase activity"/>
    <property type="evidence" value="ECO:0007669"/>
    <property type="project" value="UniProtKB-EC"/>
</dbReference>
<dbReference type="RefSeq" id="WP_004808373.1">
    <property type="nucleotide sequence ID" value="NZ_CP116394.1"/>
</dbReference>
<proteinExistence type="inferred from homology"/>
<dbReference type="EC" id="3.2.1.26" evidence="2"/>
<evidence type="ECO:0000313" key="7">
    <source>
        <dbReference type="Proteomes" id="UP001211044"/>
    </source>
</evidence>
<evidence type="ECO:0000256" key="2">
    <source>
        <dbReference type="ARBA" id="ARBA00012758"/>
    </source>
</evidence>
<sequence>MNFSAHRPVLHVRPEKGWLSNPAGLFRASGVTHVFFQHNPNSTIREQVHWGHATSRDMLHWHNEPEALRPELDGIDDNGCWGGTALAEGDTVKLVYAGVSGVSNGICQPIIATGTPDTKVFTDKSPVQVENRQAEAAKLGAPCVFVHDGFRYAIQGGQVGERGGVVIYDANDLDSWRELGVFYSAADAPGALEAPNWEFPQLVRFGQRWVFFISMRQRDTFKDSVGWALGTINFDGEVPHFQATKAGRADSGPDFFSPKIALLDGVPTMMAWAPESKVRPLGEVAKDGLAGALTFPRIVTLAEGPDGAFPYLAPFEKLTELRQEEVAQDELAGVHAWEAEFTSAGKITLAKRRDLDVEPGDRLLVDGSLVEFYPAKVGRFPHTERFDPTNGISLELQDATANFWKLADGTQEAN</sequence>
<dbReference type="Pfam" id="PF00251">
    <property type="entry name" value="Glyco_hydro_32N"/>
    <property type="match status" value="1"/>
</dbReference>
<dbReference type="InterPro" id="IPR051214">
    <property type="entry name" value="GH32_Enzymes"/>
</dbReference>
<dbReference type="SMART" id="SM00640">
    <property type="entry name" value="Glyco_32"/>
    <property type="match status" value="1"/>
</dbReference>
<organism evidence="6 7">
    <name type="scientific">Winkia neuii subsp. anitrata</name>
    <dbReference type="NCBI Taxonomy" id="29318"/>
    <lineage>
        <taxon>Bacteria</taxon>
        <taxon>Bacillati</taxon>
        <taxon>Actinomycetota</taxon>
        <taxon>Actinomycetes</taxon>
        <taxon>Actinomycetales</taxon>
        <taxon>Actinomycetaceae</taxon>
        <taxon>Winkia</taxon>
    </lineage>
</organism>
<evidence type="ECO:0000313" key="6">
    <source>
        <dbReference type="EMBL" id="WCE45797.1"/>
    </source>
</evidence>